<name>A0A830G6T7_9EURY</name>
<dbReference type="NCBIfam" id="TIGR00338">
    <property type="entry name" value="serB"/>
    <property type="match status" value="1"/>
</dbReference>
<comment type="cofactor">
    <cofactor evidence="1">
        <name>Mg(2+)</name>
        <dbReference type="ChEBI" id="CHEBI:18420"/>
    </cofactor>
</comment>
<proteinExistence type="inferred from homology"/>
<dbReference type="AlphaFoldDB" id="A0A830G6T7"/>
<evidence type="ECO:0000256" key="7">
    <source>
        <dbReference type="ARBA" id="ARBA00022801"/>
    </source>
</evidence>
<keyword evidence="8" id="KW-0460">Magnesium</keyword>
<dbReference type="UniPathway" id="UPA00135">
    <property type="reaction ID" value="UER00198"/>
</dbReference>
<keyword evidence="13" id="KW-1185">Reference proteome</keyword>
<dbReference type="GO" id="GO:0005737">
    <property type="term" value="C:cytoplasm"/>
    <property type="evidence" value="ECO:0007669"/>
    <property type="project" value="TreeGrafter"/>
</dbReference>
<evidence type="ECO:0000256" key="3">
    <source>
        <dbReference type="ARBA" id="ARBA00009184"/>
    </source>
</evidence>
<evidence type="ECO:0000256" key="9">
    <source>
        <dbReference type="ARBA" id="ARBA00023299"/>
    </source>
</evidence>
<keyword evidence="7" id="KW-0378">Hydrolase</keyword>
<comment type="similarity">
    <text evidence="3">Belongs to the HAD-like hydrolase superfamily. SerB family.</text>
</comment>
<evidence type="ECO:0000256" key="11">
    <source>
        <dbReference type="PIRSR" id="PIRSR604469-1"/>
    </source>
</evidence>
<dbReference type="PANTHER" id="PTHR43344">
    <property type="entry name" value="PHOSPHOSERINE PHOSPHATASE"/>
    <property type="match status" value="1"/>
</dbReference>
<dbReference type="SUPFAM" id="SSF56784">
    <property type="entry name" value="HAD-like"/>
    <property type="match status" value="1"/>
</dbReference>
<dbReference type="SFLD" id="SFLDG01129">
    <property type="entry name" value="C1.5:_HAD__Beta-PGM__Phosphata"/>
    <property type="match status" value="1"/>
</dbReference>
<evidence type="ECO:0000256" key="6">
    <source>
        <dbReference type="ARBA" id="ARBA00022723"/>
    </source>
</evidence>
<dbReference type="EMBL" id="BMOQ01000001">
    <property type="protein sequence ID" value="GGN05406.1"/>
    <property type="molecule type" value="Genomic_DNA"/>
</dbReference>
<evidence type="ECO:0000313" key="12">
    <source>
        <dbReference type="EMBL" id="GGN05406.1"/>
    </source>
</evidence>
<dbReference type="EC" id="3.1.3.3" evidence="4"/>
<organism evidence="12 13">
    <name type="scientific">Halarchaeum nitratireducens</name>
    <dbReference type="NCBI Taxonomy" id="489913"/>
    <lineage>
        <taxon>Archaea</taxon>
        <taxon>Methanobacteriati</taxon>
        <taxon>Methanobacteriota</taxon>
        <taxon>Stenosarchaea group</taxon>
        <taxon>Halobacteria</taxon>
        <taxon>Halobacteriales</taxon>
        <taxon>Halobacteriaceae</taxon>
    </lineage>
</organism>
<evidence type="ECO:0000256" key="2">
    <source>
        <dbReference type="ARBA" id="ARBA00005135"/>
    </source>
</evidence>
<dbReference type="GO" id="GO:0000287">
    <property type="term" value="F:magnesium ion binding"/>
    <property type="evidence" value="ECO:0007669"/>
    <property type="project" value="TreeGrafter"/>
</dbReference>
<dbReference type="NCBIfam" id="TIGR01488">
    <property type="entry name" value="HAD-SF-IB"/>
    <property type="match status" value="1"/>
</dbReference>
<evidence type="ECO:0000313" key="13">
    <source>
        <dbReference type="Proteomes" id="UP000608850"/>
    </source>
</evidence>
<dbReference type="Proteomes" id="UP000608850">
    <property type="component" value="Unassembled WGS sequence"/>
</dbReference>
<feature type="active site" description="Proton donor" evidence="11">
    <location>
        <position position="18"/>
    </location>
</feature>
<accession>A0A830G6T7</accession>
<sequence length="220" mass="23390">MAGGVRTGTMTLVAFDFDGTLSDSEMMVLLGEQYGVAEEIEEITTRAMRGELSYAESLYERAALLEGLPEAEAQAAYEQVYLRPGAADLIEALNDAGHTTAILTGGFTPGVEAALERDRAEVDHVVANELPVEDGRLTGDADGPLIEDTKDEALEALCMETNTDMDDTVAIGDGANDLPMLKVAGTAVGFVPKPAVRPHCDVVVATMGRLKRVFEEDGLL</sequence>
<dbReference type="InterPro" id="IPR036412">
    <property type="entry name" value="HAD-like_sf"/>
</dbReference>
<evidence type="ECO:0000256" key="10">
    <source>
        <dbReference type="ARBA" id="ARBA00031693"/>
    </source>
</evidence>
<dbReference type="InterPro" id="IPR023214">
    <property type="entry name" value="HAD_sf"/>
</dbReference>
<keyword evidence="9" id="KW-0718">Serine biosynthesis</keyword>
<dbReference type="InterPro" id="IPR004469">
    <property type="entry name" value="PSP"/>
</dbReference>
<feature type="active site" description="Nucleophile" evidence="11">
    <location>
        <position position="16"/>
    </location>
</feature>
<gene>
    <name evidence="12" type="ORF">GCM10009021_00320</name>
</gene>
<evidence type="ECO:0000256" key="1">
    <source>
        <dbReference type="ARBA" id="ARBA00001946"/>
    </source>
</evidence>
<comment type="pathway">
    <text evidence="2">Amino-acid biosynthesis; L-serine biosynthesis; L-serine from 3-phospho-D-glycerate: step 3/3.</text>
</comment>
<dbReference type="PANTHER" id="PTHR43344:SF2">
    <property type="entry name" value="PHOSPHOSERINE PHOSPHATASE"/>
    <property type="match status" value="1"/>
</dbReference>
<reference evidence="12 13" key="1">
    <citation type="journal article" date="2019" name="Int. J. Syst. Evol. Microbiol.">
        <title>The Global Catalogue of Microorganisms (GCM) 10K type strain sequencing project: providing services to taxonomists for standard genome sequencing and annotation.</title>
        <authorList>
            <consortium name="The Broad Institute Genomics Platform"/>
            <consortium name="The Broad Institute Genome Sequencing Center for Infectious Disease"/>
            <person name="Wu L."/>
            <person name="Ma J."/>
        </authorList>
    </citation>
    <scope>NUCLEOTIDE SEQUENCE [LARGE SCALE GENOMIC DNA]</scope>
    <source>
        <strain evidence="12 13">JCM 16331</strain>
    </source>
</reference>
<dbReference type="InterPro" id="IPR050582">
    <property type="entry name" value="HAD-like_SerB"/>
</dbReference>
<evidence type="ECO:0000256" key="8">
    <source>
        <dbReference type="ARBA" id="ARBA00022842"/>
    </source>
</evidence>
<dbReference type="GO" id="GO:0036424">
    <property type="term" value="F:L-phosphoserine phosphatase activity"/>
    <property type="evidence" value="ECO:0007669"/>
    <property type="project" value="InterPro"/>
</dbReference>
<comment type="caution">
    <text evidence="12">The sequence shown here is derived from an EMBL/GenBank/DDBJ whole genome shotgun (WGS) entry which is preliminary data.</text>
</comment>
<keyword evidence="6" id="KW-0479">Metal-binding</keyword>
<keyword evidence="5" id="KW-0028">Amino-acid biosynthesis</keyword>
<evidence type="ECO:0000256" key="5">
    <source>
        <dbReference type="ARBA" id="ARBA00022605"/>
    </source>
</evidence>
<dbReference type="SFLD" id="SFLDS00003">
    <property type="entry name" value="Haloacid_Dehalogenase"/>
    <property type="match status" value="1"/>
</dbReference>
<dbReference type="Pfam" id="PF12710">
    <property type="entry name" value="HAD"/>
    <property type="match status" value="1"/>
</dbReference>
<evidence type="ECO:0000256" key="4">
    <source>
        <dbReference type="ARBA" id="ARBA00012640"/>
    </source>
</evidence>
<protein>
    <recommendedName>
        <fullName evidence="4">phosphoserine phosphatase</fullName>
        <ecNumber evidence="4">3.1.3.3</ecNumber>
    </recommendedName>
    <alternativeName>
        <fullName evidence="10">O-phosphoserine phosphohydrolase</fullName>
    </alternativeName>
</protein>
<dbReference type="Gene3D" id="3.40.50.1000">
    <property type="entry name" value="HAD superfamily/HAD-like"/>
    <property type="match status" value="1"/>
</dbReference>
<dbReference type="GO" id="GO:0006564">
    <property type="term" value="P:L-serine biosynthetic process"/>
    <property type="evidence" value="ECO:0007669"/>
    <property type="project" value="UniProtKB-KW"/>
</dbReference>